<dbReference type="InterPro" id="IPR013525">
    <property type="entry name" value="ABC2_TM"/>
</dbReference>
<gene>
    <name evidence="9" type="ORF">H7R52_10125</name>
</gene>
<feature type="transmembrane region" description="Helical" evidence="8">
    <location>
        <begin position="217"/>
        <end position="239"/>
    </location>
</feature>
<evidence type="ECO:0000256" key="8">
    <source>
        <dbReference type="SAM" id="Phobius"/>
    </source>
</evidence>
<organism evidence="9 10">
    <name type="scientific">Weissella confusa</name>
    <name type="common">Lactobacillus confusus</name>
    <dbReference type="NCBI Taxonomy" id="1583"/>
    <lineage>
        <taxon>Bacteria</taxon>
        <taxon>Bacillati</taxon>
        <taxon>Bacillota</taxon>
        <taxon>Bacilli</taxon>
        <taxon>Lactobacillales</taxon>
        <taxon>Lactobacillaceae</taxon>
        <taxon>Weissella</taxon>
    </lineage>
</organism>
<feature type="transmembrane region" description="Helical" evidence="8">
    <location>
        <begin position="177"/>
        <end position="196"/>
    </location>
</feature>
<dbReference type="PANTHER" id="PTHR30294">
    <property type="entry name" value="MEMBRANE COMPONENT OF ABC TRANSPORTER YHHJ-RELATED"/>
    <property type="match status" value="1"/>
</dbReference>
<comment type="caution">
    <text evidence="9">The sequence shown here is derived from an EMBL/GenBank/DDBJ whole genome shotgun (WGS) entry which is preliminary data.</text>
</comment>
<dbReference type="GO" id="GO:0005886">
    <property type="term" value="C:plasma membrane"/>
    <property type="evidence" value="ECO:0007669"/>
    <property type="project" value="UniProtKB-SubCell"/>
</dbReference>
<protein>
    <submittedName>
        <fullName evidence="9">ABC transporter permease</fullName>
    </submittedName>
</protein>
<dbReference type="Pfam" id="PF12698">
    <property type="entry name" value="ABC2_membrane_3"/>
    <property type="match status" value="1"/>
</dbReference>
<dbReference type="EMBL" id="JACSZT010000008">
    <property type="protein sequence ID" value="MBC6499018.1"/>
    <property type="molecule type" value="Genomic_DNA"/>
</dbReference>
<proteinExistence type="inferred from homology"/>
<evidence type="ECO:0000256" key="3">
    <source>
        <dbReference type="ARBA" id="ARBA00022448"/>
    </source>
</evidence>
<dbReference type="PANTHER" id="PTHR30294:SF38">
    <property type="entry name" value="TRANSPORT PERMEASE PROTEIN"/>
    <property type="match status" value="1"/>
</dbReference>
<dbReference type="InterPro" id="IPR051449">
    <property type="entry name" value="ABC-2_transporter_component"/>
</dbReference>
<feature type="transmembrane region" description="Helical" evidence="8">
    <location>
        <begin position="339"/>
        <end position="361"/>
    </location>
</feature>
<evidence type="ECO:0000256" key="2">
    <source>
        <dbReference type="ARBA" id="ARBA00007783"/>
    </source>
</evidence>
<evidence type="ECO:0000256" key="1">
    <source>
        <dbReference type="ARBA" id="ARBA00004651"/>
    </source>
</evidence>
<feature type="transmembrane region" description="Helical" evidence="8">
    <location>
        <begin position="286"/>
        <end position="307"/>
    </location>
</feature>
<comment type="similarity">
    <text evidence="2">Belongs to the ABC-2 integral membrane protein family.</text>
</comment>
<dbReference type="GO" id="GO:0140359">
    <property type="term" value="F:ABC-type transporter activity"/>
    <property type="evidence" value="ECO:0007669"/>
    <property type="project" value="InterPro"/>
</dbReference>
<dbReference type="RefSeq" id="WP_118704076.1">
    <property type="nucleotide sequence ID" value="NZ_CABJBN010000003.1"/>
</dbReference>
<keyword evidence="7 8" id="KW-0472">Membrane</keyword>
<evidence type="ECO:0000256" key="6">
    <source>
        <dbReference type="ARBA" id="ARBA00022989"/>
    </source>
</evidence>
<evidence type="ECO:0000313" key="10">
    <source>
        <dbReference type="Proteomes" id="UP000650485"/>
    </source>
</evidence>
<dbReference type="AlphaFoldDB" id="A0A3R5YSP7"/>
<evidence type="ECO:0000256" key="4">
    <source>
        <dbReference type="ARBA" id="ARBA00022475"/>
    </source>
</evidence>
<reference evidence="9" key="1">
    <citation type="submission" date="2020-08" db="EMBL/GenBank/DDBJ databases">
        <title>Complete genome sequence of Weissella confusa strain FS54 provides insights into metabolic potential.</title>
        <authorList>
            <person name="Fhoula I."/>
            <person name="Najjari A."/>
            <person name="Lekired A."/>
            <person name="Bessrour-Aouam N."/>
            <person name="Jaballah S."/>
            <person name="Klibi N."/>
            <person name="Ouzari H.-I."/>
        </authorList>
    </citation>
    <scope>NUCLEOTIDE SEQUENCE</scope>
    <source>
        <strain evidence="9">FS54</strain>
    </source>
</reference>
<feature type="transmembrane region" description="Helical" evidence="8">
    <location>
        <begin position="251"/>
        <end position="274"/>
    </location>
</feature>
<name>A0A3R5YSP7_WEICO</name>
<dbReference type="Proteomes" id="UP000650485">
    <property type="component" value="Unassembled WGS sequence"/>
</dbReference>
<evidence type="ECO:0000256" key="5">
    <source>
        <dbReference type="ARBA" id="ARBA00022692"/>
    </source>
</evidence>
<dbReference type="PROSITE" id="PS51012">
    <property type="entry name" value="ABC_TM2"/>
    <property type="match status" value="1"/>
</dbReference>
<dbReference type="InterPro" id="IPR047817">
    <property type="entry name" value="ABC2_TM_bact-type"/>
</dbReference>
<accession>A0A3R5YSP7</accession>
<feature type="transmembrane region" description="Helical" evidence="8">
    <location>
        <begin position="21"/>
        <end position="39"/>
    </location>
</feature>
<comment type="subcellular location">
    <subcellularLocation>
        <location evidence="1">Cell membrane</location>
        <topology evidence="1">Multi-pass membrane protein</topology>
    </subcellularLocation>
</comment>
<keyword evidence="6 8" id="KW-1133">Transmembrane helix</keyword>
<evidence type="ECO:0000256" key="7">
    <source>
        <dbReference type="ARBA" id="ARBA00023136"/>
    </source>
</evidence>
<keyword evidence="3" id="KW-0813">Transport</keyword>
<keyword evidence="5 8" id="KW-0812">Transmembrane</keyword>
<sequence>MKTFAIATRVLTELIRDKRTLALLFVAPLLVLALMSYVFNVNTTTTSSIATVQVPTAIYNNLDATKHVSVKAYDSTASSKKALEAERVDAIIDYSDNTYHVTYANTDVSKTALAKMALQGAITKSNITGMADALKALEANLPAAVQTKKVAAQTPKILNTYNYGNANSTFFDKMMPILMGFFVFFFVFLISGMALLKERTSGTLERLLATPVRRAEIVYGYLISYGFVAVVQTLLIVLFTINVLNVQVAGSIFLVILTTLLLALVALALGIFMSTFAQSEFQMMQFIPLVVVPQIFFSGLIDLHAMADWAQWLANLLPMKYAASALTDVILKGASFSDIAGNLLALVIFIIILTIGNIVGLKRYRKV</sequence>
<evidence type="ECO:0000313" key="9">
    <source>
        <dbReference type="EMBL" id="MBC6499018.1"/>
    </source>
</evidence>
<keyword evidence="4" id="KW-1003">Cell membrane</keyword>